<keyword evidence="4 7" id="KW-0812">Transmembrane</keyword>
<dbReference type="CDD" id="cd06261">
    <property type="entry name" value="TM_PBP2"/>
    <property type="match status" value="1"/>
</dbReference>
<evidence type="ECO:0000256" key="4">
    <source>
        <dbReference type="ARBA" id="ARBA00022692"/>
    </source>
</evidence>
<evidence type="ECO:0000256" key="7">
    <source>
        <dbReference type="RuleBase" id="RU363032"/>
    </source>
</evidence>
<keyword evidence="3" id="KW-1003">Cell membrane</keyword>
<dbReference type="PANTHER" id="PTHR43744:SF12">
    <property type="entry name" value="ABC TRANSPORTER PERMEASE PROTEIN MG189-RELATED"/>
    <property type="match status" value="1"/>
</dbReference>
<name>A0ABS0F5J2_9BACL</name>
<protein>
    <submittedName>
        <fullName evidence="9">Carbohydrate ABC transporter permease</fullName>
    </submittedName>
</protein>
<evidence type="ECO:0000256" key="2">
    <source>
        <dbReference type="ARBA" id="ARBA00022448"/>
    </source>
</evidence>
<evidence type="ECO:0000259" key="8">
    <source>
        <dbReference type="PROSITE" id="PS50928"/>
    </source>
</evidence>
<evidence type="ECO:0000256" key="3">
    <source>
        <dbReference type="ARBA" id="ARBA00022475"/>
    </source>
</evidence>
<keyword evidence="2 7" id="KW-0813">Transport</keyword>
<keyword evidence="10" id="KW-1185">Reference proteome</keyword>
<accession>A0ABS0F5J2</accession>
<dbReference type="Gene3D" id="1.10.3720.10">
    <property type="entry name" value="MetI-like"/>
    <property type="match status" value="1"/>
</dbReference>
<dbReference type="InterPro" id="IPR035906">
    <property type="entry name" value="MetI-like_sf"/>
</dbReference>
<comment type="caution">
    <text evidence="9">The sequence shown here is derived from an EMBL/GenBank/DDBJ whole genome shotgun (WGS) entry which is preliminary data.</text>
</comment>
<dbReference type="SUPFAM" id="SSF161098">
    <property type="entry name" value="MetI-like"/>
    <property type="match status" value="1"/>
</dbReference>
<dbReference type="InterPro" id="IPR000515">
    <property type="entry name" value="MetI-like"/>
</dbReference>
<gene>
    <name evidence="9" type="ORF">IW967_11990</name>
</gene>
<dbReference type="PROSITE" id="PS50928">
    <property type="entry name" value="ABC_TM1"/>
    <property type="match status" value="1"/>
</dbReference>
<dbReference type="EMBL" id="JADPKZ010000046">
    <property type="protein sequence ID" value="MBF8378575.1"/>
    <property type="molecule type" value="Genomic_DNA"/>
</dbReference>
<comment type="similarity">
    <text evidence="7">Belongs to the binding-protein-dependent transport system permease family.</text>
</comment>
<keyword evidence="5 7" id="KW-1133">Transmembrane helix</keyword>
<evidence type="ECO:0000256" key="1">
    <source>
        <dbReference type="ARBA" id="ARBA00004651"/>
    </source>
</evidence>
<evidence type="ECO:0000256" key="5">
    <source>
        <dbReference type="ARBA" id="ARBA00022989"/>
    </source>
</evidence>
<feature type="transmembrane region" description="Helical" evidence="7">
    <location>
        <begin position="138"/>
        <end position="154"/>
    </location>
</feature>
<feature type="domain" description="ABC transmembrane type-1" evidence="8">
    <location>
        <begin position="69"/>
        <end position="258"/>
    </location>
</feature>
<sequence length="274" mass="30513">MDMRTIGHVLRAALALALGLAFLLPIYISFVTSLDRPQDVFVYPPHLVPDWNFSVWVQTWRGNTWMLAILNTVVIALATIAIALTTTVLCAYALVYIPFRGKAVVWTALLAVLMIPEQALLIPNFVTMAKLHLVDTRIAQIIPYGASIFGVFLLRQHLLTLPREYHDAAKIDGCGHLAFLWRIVLPLSRPILFTVALYIFIGCWNSLIWPLMVTSSPRVQPIEVLLSTFLTQDSSNWQGLSAAAMFATLPMIALFVLFRKPILRGLSKSSGING</sequence>
<dbReference type="Pfam" id="PF00528">
    <property type="entry name" value="BPD_transp_1"/>
    <property type="match status" value="1"/>
</dbReference>
<evidence type="ECO:0000313" key="10">
    <source>
        <dbReference type="Proteomes" id="UP000642910"/>
    </source>
</evidence>
<feature type="transmembrane region" description="Helical" evidence="7">
    <location>
        <begin position="237"/>
        <end position="258"/>
    </location>
</feature>
<dbReference type="Proteomes" id="UP000642910">
    <property type="component" value="Unassembled WGS sequence"/>
</dbReference>
<proteinExistence type="inferred from homology"/>
<feature type="transmembrane region" description="Helical" evidence="7">
    <location>
        <begin position="191"/>
        <end position="212"/>
    </location>
</feature>
<organism evidence="9 10">
    <name type="scientific">Alicyclobacillus mali</name>
    <name type="common">ex Roth et al. 2021</name>
    <dbReference type="NCBI Taxonomy" id="1123961"/>
    <lineage>
        <taxon>Bacteria</taxon>
        <taxon>Bacillati</taxon>
        <taxon>Bacillota</taxon>
        <taxon>Bacilli</taxon>
        <taxon>Bacillales</taxon>
        <taxon>Alicyclobacillaceae</taxon>
        <taxon>Alicyclobacillus</taxon>
    </lineage>
</organism>
<dbReference type="PANTHER" id="PTHR43744">
    <property type="entry name" value="ABC TRANSPORTER PERMEASE PROTEIN MG189-RELATED-RELATED"/>
    <property type="match status" value="1"/>
</dbReference>
<evidence type="ECO:0000256" key="6">
    <source>
        <dbReference type="ARBA" id="ARBA00023136"/>
    </source>
</evidence>
<comment type="subcellular location">
    <subcellularLocation>
        <location evidence="1 7">Cell membrane</location>
        <topology evidence="1 7">Multi-pass membrane protein</topology>
    </subcellularLocation>
</comment>
<evidence type="ECO:0000313" key="9">
    <source>
        <dbReference type="EMBL" id="MBF8378575.1"/>
    </source>
</evidence>
<keyword evidence="6 7" id="KW-0472">Membrane</keyword>
<feature type="transmembrane region" description="Helical" evidence="7">
    <location>
        <begin position="65"/>
        <end position="97"/>
    </location>
</feature>
<feature type="transmembrane region" description="Helical" evidence="7">
    <location>
        <begin position="12"/>
        <end position="30"/>
    </location>
</feature>
<feature type="transmembrane region" description="Helical" evidence="7">
    <location>
        <begin position="104"/>
        <end position="126"/>
    </location>
</feature>
<reference evidence="9 10" key="1">
    <citation type="submission" date="2020-11" db="EMBL/GenBank/DDBJ databases">
        <title>Genomic insight of Alicyclobacillus mali FL 18 reveals a new arsenic-resistant strain, with potential in environmental biotechnology.</title>
        <authorList>
            <person name="Fiorentino G."/>
            <person name="Gallo G."/>
            <person name="Aulitto M."/>
        </authorList>
    </citation>
    <scope>NUCLEOTIDE SEQUENCE [LARGE SCALE GENOMIC DNA]</scope>
    <source>
        <strain evidence="9 10">FL 18</strain>
    </source>
</reference>